<proteinExistence type="inferred from homology"/>
<dbReference type="Proteomes" id="UP001144204">
    <property type="component" value="Unassembled WGS sequence"/>
</dbReference>
<organism evidence="7 8">
    <name type="scientific">Philodulcilactobacillus myokoensis</name>
    <dbReference type="NCBI Taxonomy" id="2929573"/>
    <lineage>
        <taxon>Bacteria</taxon>
        <taxon>Bacillati</taxon>
        <taxon>Bacillota</taxon>
        <taxon>Bacilli</taxon>
        <taxon>Lactobacillales</taxon>
        <taxon>Lactobacillaceae</taxon>
        <taxon>Philodulcilactobacillus</taxon>
    </lineage>
</organism>
<dbReference type="PANTHER" id="PTHR47891">
    <property type="entry name" value="TRANSPORTER-RELATED"/>
    <property type="match status" value="1"/>
</dbReference>
<keyword evidence="3 6" id="KW-0812">Transmembrane</keyword>
<evidence type="ECO:0000256" key="2">
    <source>
        <dbReference type="ARBA" id="ARBA00009765"/>
    </source>
</evidence>
<keyword evidence="4 6" id="KW-1133">Transmembrane helix</keyword>
<dbReference type="AlphaFoldDB" id="A0A9W6B0L0"/>
<evidence type="ECO:0000256" key="1">
    <source>
        <dbReference type="ARBA" id="ARBA00004141"/>
    </source>
</evidence>
<protein>
    <submittedName>
        <fullName evidence="7">Magnesium transporter</fullName>
    </submittedName>
</protein>
<comment type="similarity">
    <text evidence="2">Belongs to the CorA metal ion transporter (MIT) (TC 1.A.35) family.</text>
</comment>
<dbReference type="RefSeq" id="WP_286135817.1">
    <property type="nucleotide sequence ID" value="NZ_BRPL01000002.1"/>
</dbReference>
<keyword evidence="5 6" id="KW-0472">Membrane</keyword>
<accession>A0A9W6B0L0</accession>
<dbReference type="SUPFAM" id="SSF143865">
    <property type="entry name" value="CorA soluble domain-like"/>
    <property type="match status" value="1"/>
</dbReference>
<reference evidence="7" key="1">
    <citation type="submission" date="2022-07" db="EMBL/GenBank/DDBJ databases">
        <authorList>
            <person name="Kouya T."/>
            <person name="Ishiyama Y."/>
        </authorList>
    </citation>
    <scope>NUCLEOTIDE SEQUENCE</scope>
    <source>
        <strain evidence="7">WR16-4</strain>
    </source>
</reference>
<evidence type="ECO:0000256" key="5">
    <source>
        <dbReference type="ARBA" id="ARBA00023136"/>
    </source>
</evidence>
<name>A0A9W6B0L0_9LACO</name>
<evidence type="ECO:0000313" key="7">
    <source>
        <dbReference type="EMBL" id="GLB46351.1"/>
    </source>
</evidence>
<evidence type="ECO:0000256" key="3">
    <source>
        <dbReference type="ARBA" id="ARBA00022692"/>
    </source>
</evidence>
<dbReference type="InterPro" id="IPR002523">
    <property type="entry name" value="MgTranspt_CorA/ZnTranspt_ZntB"/>
</dbReference>
<keyword evidence="8" id="KW-1185">Reference proteome</keyword>
<dbReference type="SUPFAM" id="SSF144083">
    <property type="entry name" value="Magnesium transport protein CorA, transmembrane region"/>
    <property type="match status" value="1"/>
</dbReference>
<evidence type="ECO:0000256" key="4">
    <source>
        <dbReference type="ARBA" id="ARBA00022989"/>
    </source>
</evidence>
<reference evidence="7" key="2">
    <citation type="journal article" date="2023" name="PLoS ONE">
        <title>Philodulcilactobacillus myokoensis gen. nov., sp. nov., a fructophilic, acidophilic, and agar-phobic lactic acid bacterium isolated from fermented vegetable extracts.</title>
        <authorList>
            <person name="Kouya T."/>
            <person name="Ishiyama Y."/>
            <person name="Ohashi S."/>
            <person name="Kumakubo R."/>
            <person name="Yamazaki T."/>
            <person name="Otaki T."/>
        </authorList>
    </citation>
    <scope>NUCLEOTIDE SEQUENCE</scope>
    <source>
        <strain evidence="7">WR16-4</strain>
    </source>
</reference>
<dbReference type="InterPro" id="IPR045861">
    <property type="entry name" value="CorA_cytoplasmic_dom"/>
</dbReference>
<dbReference type="EMBL" id="BRPL01000002">
    <property type="protein sequence ID" value="GLB46351.1"/>
    <property type="molecule type" value="Genomic_DNA"/>
</dbReference>
<gene>
    <name evidence="7" type="ORF">WR164_03300</name>
</gene>
<dbReference type="Gene3D" id="1.20.58.340">
    <property type="entry name" value="Magnesium transport protein CorA, transmembrane region"/>
    <property type="match status" value="2"/>
</dbReference>
<feature type="transmembrane region" description="Helical" evidence="6">
    <location>
        <begin position="282"/>
        <end position="302"/>
    </location>
</feature>
<dbReference type="Pfam" id="PF01544">
    <property type="entry name" value="CorA"/>
    <property type="match status" value="1"/>
</dbReference>
<dbReference type="GO" id="GO:0016020">
    <property type="term" value="C:membrane"/>
    <property type="evidence" value="ECO:0007669"/>
    <property type="project" value="UniProtKB-SubCell"/>
</dbReference>
<dbReference type="Gene3D" id="3.30.460.20">
    <property type="entry name" value="CorA soluble domain-like"/>
    <property type="match status" value="1"/>
</dbReference>
<dbReference type="InterPro" id="IPR045863">
    <property type="entry name" value="CorA_TM1_TM2"/>
</dbReference>
<evidence type="ECO:0000256" key="6">
    <source>
        <dbReference type="SAM" id="Phobius"/>
    </source>
</evidence>
<dbReference type="InterPro" id="IPR047199">
    <property type="entry name" value="CorA-like"/>
</dbReference>
<dbReference type="GO" id="GO:0046873">
    <property type="term" value="F:metal ion transmembrane transporter activity"/>
    <property type="evidence" value="ECO:0007669"/>
    <property type="project" value="InterPro"/>
</dbReference>
<evidence type="ECO:0000313" key="8">
    <source>
        <dbReference type="Proteomes" id="UP001144204"/>
    </source>
</evidence>
<sequence length="307" mass="35917">MITPKQIKHLEWIQVHNPTDDDRKVLHDQYKIRKGILNYALDIQERPRIETNPKQSYLLFIYDVPVTTRFSGDLSAEPISILVTKDRKLFTFTRTRSENTNNIVKKVIKNMMDDDQTEPQPEDVWNMLLEIFYQLTIPFSDHINRINAMRTNIQQNLSRKASRSEITQLLGLQTRIVYYLTSLTSNRELLTNIKRQFKDQLNETQLERVDDILVENNQELTMAQIASTVTQEVADAYSNLLDSSLNTTMKILTVFSILLTIPNIIFAFYGQNVNLPFANSPIAWELTIIISVIISLVIWWIYKKHWL</sequence>
<comment type="caution">
    <text evidence="7">The sequence shown here is derived from an EMBL/GenBank/DDBJ whole genome shotgun (WGS) entry which is preliminary data.</text>
</comment>
<feature type="transmembrane region" description="Helical" evidence="6">
    <location>
        <begin position="251"/>
        <end position="270"/>
    </location>
</feature>
<comment type="subcellular location">
    <subcellularLocation>
        <location evidence="1">Membrane</location>
        <topology evidence="1">Multi-pass membrane protein</topology>
    </subcellularLocation>
</comment>
<dbReference type="CDD" id="cd12827">
    <property type="entry name" value="EcCorA_ZntB-like_u2"/>
    <property type="match status" value="1"/>
</dbReference>
<dbReference type="PANTHER" id="PTHR47891:SF1">
    <property type="entry name" value="CORA-MAGNESIUM AND COBALT TRANSPORTER"/>
    <property type="match status" value="1"/>
</dbReference>